<sequence length="29" mass="3274">CFDVLRTINCLHLCIVCTAIFEGGCNRRC</sequence>
<protein>
    <submittedName>
        <fullName evidence="1">Uncharacterized protein</fullName>
    </submittedName>
</protein>
<reference evidence="1" key="1">
    <citation type="submission" date="2021-02" db="EMBL/GenBank/DDBJ databases">
        <authorList>
            <person name="Nowell W R."/>
        </authorList>
    </citation>
    <scope>NUCLEOTIDE SEQUENCE</scope>
</reference>
<dbReference type="AlphaFoldDB" id="A0A815TEY5"/>
<feature type="non-terminal residue" evidence="1">
    <location>
        <position position="1"/>
    </location>
</feature>
<evidence type="ECO:0000313" key="2">
    <source>
        <dbReference type="Proteomes" id="UP000663882"/>
    </source>
</evidence>
<name>A0A815TEY5_9BILA</name>
<accession>A0A815TEY5</accession>
<dbReference type="Proteomes" id="UP000663882">
    <property type="component" value="Unassembled WGS sequence"/>
</dbReference>
<gene>
    <name evidence="1" type="ORF">RFH988_LOCUS38891</name>
</gene>
<comment type="caution">
    <text evidence="1">The sequence shown here is derived from an EMBL/GenBank/DDBJ whole genome shotgun (WGS) entry which is preliminary data.</text>
</comment>
<organism evidence="1 2">
    <name type="scientific">Rotaria sordida</name>
    <dbReference type="NCBI Taxonomy" id="392033"/>
    <lineage>
        <taxon>Eukaryota</taxon>
        <taxon>Metazoa</taxon>
        <taxon>Spiralia</taxon>
        <taxon>Gnathifera</taxon>
        <taxon>Rotifera</taxon>
        <taxon>Eurotatoria</taxon>
        <taxon>Bdelloidea</taxon>
        <taxon>Philodinida</taxon>
        <taxon>Philodinidae</taxon>
        <taxon>Rotaria</taxon>
    </lineage>
</organism>
<dbReference type="EMBL" id="CAJNOO010011840">
    <property type="protein sequence ID" value="CAF1505008.1"/>
    <property type="molecule type" value="Genomic_DNA"/>
</dbReference>
<proteinExistence type="predicted"/>
<evidence type="ECO:0000313" key="1">
    <source>
        <dbReference type="EMBL" id="CAF1505008.1"/>
    </source>
</evidence>